<reference evidence="1" key="1">
    <citation type="submission" date="2019-04" db="EMBL/GenBank/DDBJ databases">
        <title>Friends and foes A comparative genomics study of 23 Aspergillus species from section Flavi.</title>
        <authorList>
            <consortium name="DOE Joint Genome Institute"/>
            <person name="Kjaerbolling I."/>
            <person name="Vesth T."/>
            <person name="Frisvad J.C."/>
            <person name="Nybo J.L."/>
            <person name="Theobald S."/>
            <person name="Kildgaard S."/>
            <person name="Isbrandt T."/>
            <person name="Kuo A."/>
            <person name="Sato A."/>
            <person name="Lyhne E.K."/>
            <person name="Kogle M.E."/>
            <person name="Wiebenga A."/>
            <person name="Kun R.S."/>
            <person name="Lubbers R.J."/>
            <person name="Makela M.R."/>
            <person name="Barry K."/>
            <person name="Chovatia M."/>
            <person name="Clum A."/>
            <person name="Daum C."/>
            <person name="Haridas S."/>
            <person name="He G."/>
            <person name="LaButti K."/>
            <person name="Lipzen A."/>
            <person name="Mondo S."/>
            <person name="Riley R."/>
            <person name="Salamov A."/>
            <person name="Simmons B.A."/>
            <person name="Magnuson J.K."/>
            <person name="Henrissat B."/>
            <person name="Mortensen U.H."/>
            <person name="Larsen T.O."/>
            <person name="Devries R.P."/>
            <person name="Grigoriev I.V."/>
            <person name="Machida M."/>
            <person name="Baker S.E."/>
            <person name="Andersen M.R."/>
        </authorList>
    </citation>
    <scope>NUCLEOTIDE SEQUENCE [LARGE SCALE GENOMIC DNA]</scope>
    <source>
        <strain evidence="1">CBS 121.62</strain>
    </source>
</reference>
<dbReference type="Proteomes" id="UP000325434">
    <property type="component" value="Unassembled WGS sequence"/>
</dbReference>
<sequence length="170" mass="19537">MSNTTLAGDLRHNSTAAKRYYNHKYKWFSSDLRDVSRKSSNVGIYSAMFTGRERRPRTQLKQTACPTKASLRSEIQEELDTELLYEYDEETSEHQCIPTALVMDGSLEPRVTPGQATLADVVDRAEREYEEKQINKLITEYELIDHQTETAGGMEDDADFEMVNPDRCML</sequence>
<proteinExistence type="predicted"/>
<gene>
    <name evidence="1" type="ORF">BDV35DRAFT_399042</name>
</gene>
<organism evidence="1">
    <name type="scientific">Aspergillus flavus</name>
    <dbReference type="NCBI Taxonomy" id="5059"/>
    <lineage>
        <taxon>Eukaryota</taxon>
        <taxon>Fungi</taxon>
        <taxon>Dikarya</taxon>
        <taxon>Ascomycota</taxon>
        <taxon>Pezizomycotina</taxon>
        <taxon>Eurotiomycetes</taxon>
        <taxon>Eurotiomycetidae</taxon>
        <taxon>Eurotiales</taxon>
        <taxon>Aspergillaceae</taxon>
        <taxon>Aspergillus</taxon>
        <taxon>Aspergillus subgen. Circumdati</taxon>
    </lineage>
</organism>
<evidence type="ECO:0000313" key="1">
    <source>
        <dbReference type="EMBL" id="KAB8239993.1"/>
    </source>
</evidence>
<accession>A0A5N6GHN3</accession>
<name>A0A5N6GHN3_ASPFL</name>
<dbReference type="VEuPathDB" id="FungiDB:AFLA_007477"/>
<dbReference type="VEuPathDB" id="FungiDB:F9C07_5257"/>
<protein>
    <submittedName>
        <fullName evidence="1">Uncharacterized protein</fullName>
    </submittedName>
</protein>
<dbReference type="AlphaFoldDB" id="A0A5N6GHN3"/>
<dbReference type="EMBL" id="ML734805">
    <property type="protein sequence ID" value="KAB8239993.1"/>
    <property type="molecule type" value="Genomic_DNA"/>
</dbReference>